<evidence type="ECO:0000256" key="3">
    <source>
        <dbReference type="ARBA" id="ARBA00023157"/>
    </source>
</evidence>
<evidence type="ECO:0000256" key="1">
    <source>
        <dbReference type="ARBA" id="ARBA00022690"/>
    </source>
</evidence>
<dbReference type="PANTHER" id="PTHR10083">
    <property type="entry name" value="KUNITZ-TYPE PROTEASE INHIBITOR-RELATED"/>
    <property type="match status" value="1"/>
</dbReference>
<evidence type="ECO:0000313" key="7">
    <source>
        <dbReference type="Proteomes" id="UP000078200"/>
    </source>
</evidence>
<evidence type="ECO:0000256" key="4">
    <source>
        <dbReference type="SAM" id="SignalP"/>
    </source>
</evidence>
<reference evidence="6" key="1">
    <citation type="submission" date="2020-05" db="UniProtKB">
        <authorList>
            <consortium name="EnsemblMetazoa"/>
        </authorList>
    </citation>
    <scope>IDENTIFICATION</scope>
    <source>
        <strain evidence="6">TTRI</strain>
    </source>
</reference>
<evidence type="ECO:0000259" key="5">
    <source>
        <dbReference type="PROSITE" id="PS50279"/>
    </source>
</evidence>
<feature type="signal peptide" evidence="4">
    <location>
        <begin position="1"/>
        <end position="20"/>
    </location>
</feature>
<organism evidence="6 7">
    <name type="scientific">Glossina austeni</name>
    <name type="common">Savannah tsetse fly</name>
    <dbReference type="NCBI Taxonomy" id="7395"/>
    <lineage>
        <taxon>Eukaryota</taxon>
        <taxon>Metazoa</taxon>
        <taxon>Ecdysozoa</taxon>
        <taxon>Arthropoda</taxon>
        <taxon>Hexapoda</taxon>
        <taxon>Insecta</taxon>
        <taxon>Pterygota</taxon>
        <taxon>Neoptera</taxon>
        <taxon>Endopterygota</taxon>
        <taxon>Diptera</taxon>
        <taxon>Brachycera</taxon>
        <taxon>Muscomorpha</taxon>
        <taxon>Hippoboscoidea</taxon>
        <taxon>Glossinidae</taxon>
        <taxon>Glossina</taxon>
    </lineage>
</organism>
<dbReference type="InterPro" id="IPR020901">
    <property type="entry name" value="Prtase_inh_Kunz-CS"/>
</dbReference>
<dbReference type="PANTHER" id="PTHR10083:SF373">
    <property type="entry name" value="SERINE PEPTIDASE INHIBITOR, KUNITZ TYPE, 2"/>
    <property type="match status" value="1"/>
</dbReference>
<dbReference type="Proteomes" id="UP000078200">
    <property type="component" value="Unassembled WGS sequence"/>
</dbReference>
<keyword evidence="4" id="KW-0732">Signal</keyword>
<protein>
    <recommendedName>
        <fullName evidence="5">BPTI/Kunitz inhibitor domain-containing protein</fullName>
    </recommendedName>
</protein>
<dbReference type="VEuPathDB" id="VectorBase:GAUT022201"/>
<evidence type="ECO:0000313" key="6">
    <source>
        <dbReference type="EnsemblMetazoa" id="GAUT022201-PA"/>
    </source>
</evidence>
<evidence type="ECO:0000256" key="2">
    <source>
        <dbReference type="ARBA" id="ARBA00022900"/>
    </source>
</evidence>
<dbReference type="PROSITE" id="PS00280">
    <property type="entry name" value="BPTI_KUNITZ_1"/>
    <property type="match status" value="1"/>
</dbReference>
<keyword evidence="7" id="KW-1185">Reference proteome</keyword>
<sequence length="135" mass="14793">MKSLFILFICCSFFIVNLKAASVTTAVEKLQKDSSDDNVTEDSMAVKDAVAKDCQQPKETGRCFALFYRFAYDMKTGKCEEFVYGGCAGNSNNFATKEACEERCLIKADDNATEASISTTIIPDSSSDNSKSHMS</sequence>
<dbReference type="PRINTS" id="PR00759">
    <property type="entry name" value="BASICPTASE"/>
</dbReference>
<dbReference type="SMART" id="SM00131">
    <property type="entry name" value="KU"/>
    <property type="match status" value="1"/>
</dbReference>
<keyword evidence="2" id="KW-0722">Serine protease inhibitor</keyword>
<dbReference type="EnsemblMetazoa" id="GAUT022201-RA">
    <property type="protein sequence ID" value="GAUT022201-PA"/>
    <property type="gene ID" value="GAUT022201"/>
</dbReference>
<dbReference type="GO" id="GO:0005615">
    <property type="term" value="C:extracellular space"/>
    <property type="evidence" value="ECO:0007669"/>
    <property type="project" value="TreeGrafter"/>
</dbReference>
<dbReference type="Gene3D" id="4.10.410.10">
    <property type="entry name" value="Pancreatic trypsin inhibitor Kunitz domain"/>
    <property type="match status" value="1"/>
</dbReference>
<dbReference type="SUPFAM" id="SSF57362">
    <property type="entry name" value="BPTI-like"/>
    <property type="match status" value="1"/>
</dbReference>
<dbReference type="InterPro" id="IPR036880">
    <property type="entry name" value="Kunitz_BPTI_sf"/>
</dbReference>
<name>A0A1A9V0W5_GLOAU</name>
<dbReference type="InterPro" id="IPR002223">
    <property type="entry name" value="Kunitz_BPTI"/>
</dbReference>
<dbReference type="STRING" id="7395.A0A1A9V0W5"/>
<dbReference type="GO" id="GO:0004867">
    <property type="term" value="F:serine-type endopeptidase inhibitor activity"/>
    <property type="evidence" value="ECO:0007669"/>
    <property type="project" value="UniProtKB-KW"/>
</dbReference>
<proteinExistence type="predicted"/>
<dbReference type="Pfam" id="PF00014">
    <property type="entry name" value="Kunitz_BPTI"/>
    <property type="match status" value="1"/>
</dbReference>
<keyword evidence="1" id="KW-0646">Protease inhibitor</keyword>
<dbReference type="AlphaFoldDB" id="A0A1A9V0W5"/>
<accession>A0A1A9V0W5</accession>
<feature type="domain" description="BPTI/Kunitz inhibitor" evidence="5">
    <location>
        <begin position="54"/>
        <end position="104"/>
    </location>
</feature>
<dbReference type="InterPro" id="IPR050098">
    <property type="entry name" value="TFPI/VKTCI-like"/>
</dbReference>
<feature type="chain" id="PRO_5008398941" description="BPTI/Kunitz inhibitor domain-containing protein" evidence="4">
    <location>
        <begin position="21"/>
        <end position="135"/>
    </location>
</feature>
<dbReference type="FunFam" id="4.10.410.10:FF:000020">
    <property type="entry name" value="Collagen, type VI, alpha 3"/>
    <property type="match status" value="1"/>
</dbReference>
<keyword evidence="3" id="KW-1015">Disulfide bond</keyword>
<dbReference type="PROSITE" id="PS50279">
    <property type="entry name" value="BPTI_KUNITZ_2"/>
    <property type="match status" value="1"/>
</dbReference>
<dbReference type="CDD" id="cd00109">
    <property type="entry name" value="Kunitz-type"/>
    <property type="match status" value="1"/>
</dbReference>